<evidence type="ECO:0000313" key="3">
    <source>
        <dbReference type="EMBL" id="MCG5446695.1"/>
    </source>
</evidence>
<reference evidence="3 4" key="1">
    <citation type="submission" date="2022-01" db="EMBL/GenBank/DDBJ databases">
        <authorList>
            <person name="Riesco R."/>
            <person name="Trujillo M.E."/>
        </authorList>
    </citation>
    <scope>NUCLEOTIDE SEQUENCE [LARGE SCALE GENOMIC DNA]</scope>
    <source>
        <strain evidence="3 4">NIE79</strain>
    </source>
</reference>
<dbReference type="Proteomes" id="UP001201629">
    <property type="component" value="Unassembled WGS sequence"/>
</dbReference>
<sequence>MDDLSGARWRKSTRSSSNGGNCVEVADNLAGVVLVRDTKDRDGGTLSFKPAAWAGFVGLTKKIGPVG</sequence>
<feature type="domain" description="DUF397" evidence="2">
    <location>
        <begin position="7"/>
        <end position="58"/>
    </location>
</feature>
<evidence type="ECO:0000256" key="1">
    <source>
        <dbReference type="SAM" id="MobiDB-lite"/>
    </source>
</evidence>
<organism evidence="3 4">
    <name type="scientific">Micromonospora trifolii</name>
    <dbReference type="NCBI Taxonomy" id="2911208"/>
    <lineage>
        <taxon>Bacteria</taxon>
        <taxon>Bacillati</taxon>
        <taxon>Actinomycetota</taxon>
        <taxon>Actinomycetes</taxon>
        <taxon>Micromonosporales</taxon>
        <taxon>Micromonosporaceae</taxon>
        <taxon>Micromonospora</taxon>
    </lineage>
</organism>
<dbReference type="InterPro" id="IPR007278">
    <property type="entry name" value="DUF397"/>
</dbReference>
<dbReference type="Pfam" id="PF04149">
    <property type="entry name" value="DUF397"/>
    <property type="match status" value="1"/>
</dbReference>
<protein>
    <submittedName>
        <fullName evidence="3">DUF397 domain-containing protein</fullName>
    </submittedName>
</protein>
<dbReference type="RefSeq" id="WP_238681585.1">
    <property type="nucleotide sequence ID" value="NZ_JAKKFD010000055.1"/>
</dbReference>
<name>A0ABS9NAH8_9ACTN</name>
<accession>A0ABS9NAH8</accession>
<comment type="caution">
    <text evidence="3">The sequence shown here is derived from an EMBL/GenBank/DDBJ whole genome shotgun (WGS) entry which is preliminary data.</text>
</comment>
<evidence type="ECO:0000259" key="2">
    <source>
        <dbReference type="Pfam" id="PF04149"/>
    </source>
</evidence>
<feature type="region of interest" description="Disordered" evidence="1">
    <location>
        <begin position="1"/>
        <end position="20"/>
    </location>
</feature>
<proteinExistence type="predicted"/>
<gene>
    <name evidence="3" type="ORF">NIE79_005396</name>
</gene>
<keyword evidence="4" id="KW-1185">Reference proteome</keyword>
<dbReference type="EMBL" id="JAKKFD010000055">
    <property type="protein sequence ID" value="MCG5446695.1"/>
    <property type="molecule type" value="Genomic_DNA"/>
</dbReference>
<evidence type="ECO:0000313" key="4">
    <source>
        <dbReference type="Proteomes" id="UP001201629"/>
    </source>
</evidence>